<organism evidence="1 2">
    <name type="scientific">Candidatus Faecousia excrementigallinarum</name>
    <dbReference type="NCBI Taxonomy" id="2840806"/>
    <lineage>
        <taxon>Bacteria</taxon>
        <taxon>Bacillati</taxon>
        <taxon>Bacillota</taxon>
        <taxon>Clostridia</taxon>
        <taxon>Eubacteriales</taxon>
        <taxon>Oscillospiraceae</taxon>
        <taxon>Faecousia</taxon>
    </lineage>
</organism>
<reference evidence="1" key="2">
    <citation type="journal article" date="2021" name="PeerJ">
        <title>Extensive microbial diversity within the chicken gut microbiome revealed by metagenomics and culture.</title>
        <authorList>
            <person name="Gilroy R."/>
            <person name="Ravi A."/>
            <person name="Getino M."/>
            <person name="Pursley I."/>
            <person name="Horton D.L."/>
            <person name="Alikhan N.F."/>
            <person name="Baker D."/>
            <person name="Gharbi K."/>
            <person name="Hall N."/>
            <person name="Watson M."/>
            <person name="Adriaenssens E.M."/>
            <person name="Foster-Nyarko E."/>
            <person name="Jarju S."/>
            <person name="Secka A."/>
            <person name="Antonio M."/>
            <person name="Oren A."/>
            <person name="Chaudhuri R.R."/>
            <person name="La Ragione R."/>
            <person name="Hildebrand F."/>
            <person name="Pallen M.J."/>
        </authorList>
    </citation>
    <scope>NUCLEOTIDE SEQUENCE</scope>
    <source>
        <strain evidence="1">13361</strain>
    </source>
</reference>
<name>A0A9D1CLU4_9FIRM</name>
<comment type="caution">
    <text evidence="1">The sequence shown here is derived from an EMBL/GenBank/DDBJ whole genome shotgun (WGS) entry which is preliminary data.</text>
</comment>
<protein>
    <submittedName>
        <fullName evidence="1">Uncharacterized protein</fullName>
    </submittedName>
</protein>
<evidence type="ECO:0000313" key="2">
    <source>
        <dbReference type="Proteomes" id="UP000886796"/>
    </source>
</evidence>
<evidence type="ECO:0000313" key="1">
    <source>
        <dbReference type="EMBL" id="HIQ67612.1"/>
    </source>
</evidence>
<gene>
    <name evidence="1" type="ORF">IAB74_03775</name>
</gene>
<reference evidence="1" key="1">
    <citation type="submission" date="2020-10" db="EMBL/GenBank/DDBJ databases">
        <authorList>
            <person name="Gilroy R."/>
        </authorList>
    </citation>
    <scope>NUCLEOTIDE SEQUENCE</scope>
    <source>
        <strain evidence="1">13361</strain>
    </source>
</reference>
<sequence>MKKWEKVLLCFVILGGLLLLPACGEKTASQPETTQAPQATQPVKTPEGISVGNVMTFEEIVTEYGEKTGKSPQEARSIFAAQGGTRESLYRRLSVTLDVAQDYRPRLDFYCKITGNGENWQLDSIDVVELMQESKQFGGNIEVWLRSGKRIEYIINGDFYNNGVPDTKLEHDRWGTGDYFGMPFVLSFTGQPSHFRYFYAGETVDFS</sequence>
<dbReference type="EMBL" id="DVFK01000057">
    <property type="protein sequence ID" value="HIQ67612.1"/>
    <property type="molecule type" value="Genomic_DNA"/>
</dbReference>
<accession>A0A9D1CLU4</accession>
<dbReference type="Proteomes" id="UP000886796">
    <property type="component" value="Unassembled WGS sequence"/>
</dbReference>
<proteinExistence type="predicted"/>
<dbReference type="AlphaFoldDB" id="A0A9D1CLU4"/>